<dbReference type="InterPro" id="IPR013783">
    <property type="entry name" value="Ig-like_fold"/>
</dbReference>
<dbReference type="Gene3D" id="2.60.40.10">
    <property type="entry name" value="Immunoglobulins"/>
    <property type="match status" value="5"/>
</dbReference>
<dbReference type="GO" id="GO:0005975">
    <property type="term" value="P:carbohydrate metabolic process"/>
    <property type="evidence" value="ECO:0007669"/>
    <property type="project" value="UniProtKB-ARBA"/>
</dbReference>
<protein>
    <submittedName>
        <fullName evidence="2">Ig-like protein group 3</fullName>
    </submittedName>
</protein>
<proteinExistence type="predicted"/>
<organism evidence="2 3">
    <name type="scientific">Halopolyspora algeriensis</name>
    <dbReference type="NCBI Taxonomy" id="1500506"/>
    <lineage>
        <taxon>Bacteria</taxon>
        <taxon>Bacillati</taxon>
        <taxon>Actinomycetota</taxon>
        <taxon>Actinomycetes</taxon>
        <taxon>Actinomycetes incertae sedis</taxon>
        <taxon>Halopolyspora</taxon>
    </lineage>
</organism>
<gene>
    <name evidence="2" type="ORF">DFQ14_10281</name>
</gene>
<sequence length="721" mass="74400">MFERFLSAMPGGRRRTVYRPPTARRMVAAMLGAALTALWLVPLPAAAQAQAQAKQAQEQVLTWTAGNSVSEYVSAPTTATAGPATLVFENSTETGNTMGMSHTLTFDVSKPGYNHDVDVDILANPFDSNGGRYEVQVDLTPGTYYYFCKINGHTMSGELVVTDDGGGDTTAPQVSGNVSGKQDPDGNYVGSATVTVSANDSESGVDSVEYEIDDTGFQPYSGPVTVDDPGEHSVQYRATDAAGNVSQVGSVSFTVVESAPEDTTAPDVSASVSGDRNTDGAYVGSATVTVSASDSESGVATVEYALGGASYTQYSGPVTVNQPGEHTVSYRATDTAGNTSTPKTVTFTVAEPAPEDTTAPQTSATVSGNQDTDGNYVESATVTVSAQDGGSGVDSVEYALDGQPFAAYSGPVTVNQPGEHTVQYRATDTAGNTSTPKTVTFTVVEPAPEDTTAPQVSASVSGDQDADGNYVGAATVTVSASDSESGVATVEYALDGASYTQYSGPVTVNQPGEHTVQYRATDTAGNTSTPKTVTFTVAEPAPEDTTAPQTSATVSGKQDTDGNYVESATVTVSAQDAQSGLADIEYSVDGDPYALYTGPIVVNQLGEHTVSYRATDTAGNTSTPKSVTFTVAEPAPEDSCPDSDTRDTVIVGDEDTGVDNANTGDGCTINDLIAEDATYANHGAFVSHVNRVTNELMAADVISGKEKGRIMRAAGRSDIGR</sequence>
<reference evidence="2 3" key="1">
    <citation type="submission" date="2018-07" db="EMBL/GenBank/DDBJ databases">
        <title>Genomic Encyclopedia of Type Strains, Phase III (KMG-III): the genomes of soil and plant-associated and newly described type strains.</title>
        <authorList>
            <person name="Whitman W."/>
        </authorList>
    </citation>
    <scope>NUCLEOTIDE SEQUENCE [LARGE SCALE GENOMIC DNA]</scope>
    <source>
        <strain evidence="2 3">CECT 8575</strain>
    </source>
</reference>
<dbReference type="EMBL" id="QPJC01000002">
    <property type="protein sequence ID" value="RCW45780.1"/>
    <property type="molecule type" value="Genomic_DNA"/>
</dbReference>
<keyword evidence="3" id="KW-1185">Reference proteome</keyword>
<feature type="compositionally biased region" description="Polar residues" evidence="1">
    <location>
        <begin position="358"/>
        <end position="373"/>
    </location>
</feature>
<feature type="region of interest" description="Disordered" evidence="1">
    <location>
        <begin position="354"/>
        <end position="373"/>
    </location>
</feature>
<dbReference type="NCBIfam" id="NF047446">
    <property type="entry name" value="barrel_OmpL47"/>
    <property type="match status" value="5"/>
</dbReference>
<dbReference type="Proteomes" id="UP000253495">
    <property type="component" value="Unassembled WGS sequence"/>
</dbReference>
<dbReference type="InterPro" id="IPR058094">
    <property type="entry name" value="Ig-like_OmpL47-like"/>
</dbReference>
<feature type="compositionally biased region" description="Polar residues" evidence="1">
    <location>
        <begin position="546"/>
        <end position="557"/>
    </location>
</feature>
<name>A0A368VWN8_9ACTN</name>
<dbReference type="InterPro" id="IPR008972">
    <property type="entry name" value="Cupredoxin"/>
</dbReference>
<evidence type="ECO:0000313" key="2">
    <source>
        <dbReference type="EMBL" id="RCW45780.1"/>
    </source>
</evidence>
<comment type="caution">
    <text evidence="2">The sequence shown here is derived from an EMBL/GenBank/DDBJ whole genome shotgun (WGS) entry which is preliminary data.</text>
</comment>
<dbReference type="Gene3D" id="2.60.40.420">
    <property type="entry name" value="Cupredoxins - blue copper proteins"/>
    <property type="match status" value="1"/>
</dbReference>
<evidence type="ECO:0000313" key="3">
    <source>
        <dbReference type="Proteomes" id="UP000253495"/>
    </source>
</evidence>
<feature type="region of interest" description="Disordered" evidence="1">
    <location>
        <begin position="542"/>
        <end position="562"/>
    </location>
</feature>
<dbReference type="AlphaFoldDB" id="A0A368VWN8"/>
<accession>A0A368VWN8</accession>
<dbReference type="SUPFAM" id="SSF49503">
    <property type="entry name" value="Cupredoxins"/>
    <property type="match status" value="1"/>
</dbReference>
<evidence type="ECO:0000256" key="1">
    <source>
        <dbReference type="SAM" id="MobiDB-lite"/>
    </source>
</evidence>